<dbReference type="NCBIfam" id="TIGR00060">
    <property type="entry name" value="L18_bact"/>
    <property type="match status" value="1"/>
</dbReference>
<dbReference type="Pfam" id="PF00861">
    <property type="entry name" value="Ribosomal_L18p"/>
    <property type="match status" value="1"/>
</dbReference>
<evidence type="ECO:0000313" key="9">
    <source>
        <dbReference type="Proteomes" id="UP000226442"/>
    </source>
</evidence>
<keyword evidence="2 7" id="KW-0699">rRNA-binding</keyword>
<sequence>MKLTRKESVHRRHRRVRRKVFGTSERPRLAVFRSHQHIYAQVIDDMTQHTLVAASTLDPELKSELSSGGNCNASVQVGQLIAKRCSSAGIVKVVFDRGGNLYHGRVKALADAAREAGLEF</sequence>
<dbReference type="Gene3D" id="3.30.420.100">
    <property type="match status" value="1"/>
</dbReference>
<evidence type="ECO:0000256" key="1">
    <source>
        <dbReference type="ARBA" id="ARBA00007116"/>
    </source>
</evidence>
<comment type="similarity">
    <text evidence="1 7">Belongs to the universal ribosomal protein uL18 family.</text>
</comment>
<dbReference type="InterPro" id="IPR004389">
    <property type="entry name" value="Ribosomal_uL18_bac-type"/>
</dbReference>
<dbReference type="Proteomes" id="UP000226442">
    <property type="component" value="Unassembled WGS sequence"/>
</dbReference>
<comment type="caution">
    <text evidence="8">The sequence shown here is derived from an EMBL/GenBank/DDBJ whole genome shotgun (WGS) entry which is preliminary data.</text>
</comment>
<reference evidence="8" key="1">
    <citation type="submission" date="2017-10" db="EMBL/GenBank/DDBJ databases">
        <title>Draft genome sequence of the planktic cyanobacteria Tychonema bourrellyi isolated from alpine lentic freshwater.</title>
        <authorList>
            <person name="Tett A."/>
            <person name="Armanini F."/>
            <person name="Asnicar F."/>
            <person name="Boscaini A."/>
            <person name="Pasolli E."/>
            <person name="Zolfo M."/>
            <person name="Donati C."/>
            <person name="Salmaso N."/>
            <person name="Segata N."/>
        </authorList>
    </citation>
    <scope>NUCLEOTIDE SEQUENCE</scope>
    <source>
        <strain evidence="8">FEM_GT703</strain>
    </source>
</reference>
<dbReference type="OrthoDB" id="9810939at2"/>
<comment type="function">
    <text evidence="7">This is one of the proteins that bind and probably mediate the attachment of the 5S RNA into the large ribosomal subunit, where it forms part of the central protuberance.</text>
</comment>
<accession>A0A2G4F5R5</accession>
<evidence type="ECO:0000313" key="8">
    <source>
        <dbReference type="EMBL" id="PHX57143.1"/>
    </source>
</evidence>
<gene>
    <name evidence="7" type="primary">rplR</name>
    <name evidence="7" type="synonym">rpl18</name>
    <name evidence="8" type="ORF">CP500_001740</name>
</gene>
<dbReference type="InterPro" id="IPR005484">
    <property type="entry name" value="Ribosomal_uL18_bac/plant/anim"/>
</dbReference>
<dbReference type="EMBL" id="NXIB02000005">
    <property type="protein sequence ID" value="PHX57143.1"/>
    <property type="molecule type" value="Genomic_DNA"/>
</dbReference>
<evidence type="ECO:0000256" key="5">
    <source>
        <dbReference type="ARBA" id="ARBA00023274"/>
    </source>
</evidence>
<comment type="subunit">
    <text evidence="7">Part of the 50S ribosomal subunit; part of the 5S rRNA/L5/L18/L25 subcomplex. Contacts the 5S and 23S rRNAs.</text>
</comment>
<dbReference type="AlphaFoldDB" id="A0A2G4F5R5"/>
<dbReference type="CDD" id="cd00432">
    <property type="entry name" value="Ribosomal_L18_L5e"/>
    <property type="match status" value="1"/>
</dbReference>
<keyword evidence="3 7" id="KW-0694">RNA-binding</keyword>
<keyword evidence="9" id="KW-1185">Reference proteome</keyword>
<keyword evidence="4 7" id="KW-0689">Ribosomal protein</keyword>
<proteinExistence type="inferred from homology"/>
<dbReference type="SUPFAM" id="SSF53137">
    <property type="entry name" value="Translational machinery components"/>
    <property type="match status" value="1"/>
</dbReference>
<dbReference type="PANTHER" id="PTHR12899">
    <property type="entry name" value="39S RIBOSOMAL PROTEIN L18, MITOCHONDRIAL"/>
    <property type="match status" value="1"/>
</dbReference>
<organism evidence="8 9">
    <name type="scientific">Tychonema bourrellyi FEM_GT703</name>
    <dbReference type="NCBI Taxonomy" id="2040638"/>
    <lineage>
        <taxon>Bacteria</taxon>
        <taxon>Bacillati</taxon>
        <taxon>Cyanobacteriota</taxon>
        <taxon>Cyanophyceae</taxon>
        <taxon>Oscillatoriophycideae</taxon>
        <taxon>Oscillatoriales</taxon>
        <taxon>Microcoleaceae</taxon>
        <taxon>Tychonema</taxon>
    </lineage>
</organism>
<dbReference type="HAMAP" id="MF_01337_B">
    <property type="entry name" value="Ribosomal_uL18_B"/>
    <property type="match status" value="1"/>
</dbReference>
<dbReference type="GO" id="GO:0003735">
    <property type="term" value="F:structural constituent of ribosome"/>
    <property type="evidence" value="ECO:0007669"/>
    <property type="project" value="InterPro"/>
</dbReference>
<dbReference type="GO" id="GO:0006412">
    <property type="term" value="P:translation"/>
    <property type="evidence" value="ECO:0007669"/>
    <property type="project" value="UniProtKB-UniRule"/>
</dbReference>
<evidence type="ECO:0000256" key="6">
    <source>
        <dbReference type="ARBA" id="ARBA00035197"/>
    </source>
</evidence>
<dbReference type="RefSeq" id="WP_096830564.1">
    <property type="nucleotide sequence ID" value="NZ_NXIB02000005.1"/>
</dbReference>
<keyword evidence="5 7" id="KW-0687">Ribonucleoprotein</keyword>
<dbReference type="InterPro" id="IPR057268">
    <property type="entry name" value="Ribosomal_L18"/>
</dbReference>
<evidence type="ECO:0000256" key="4">
    <source>
        <dbReference type="ARBA" id="ARBA00022980"/>
    </source>
</evidence>
<dbReference type="FunFam" id="3.30.420.100:FF:000001">
    <property type="entry name" value="50S ribosomal protein L18"/>
    <property type="match status" value="1"/>
</dbReference>
<dbReference type="GO" id="GO:0008097">
    <property type="term" value="F:5S rRNA binding"/>
    <property type="evidence" value="ECO:0007669"/>
    <property type="project" value="TreeGrafter"/>
</dbReference>
<name>A0A2G4F5R5_9CYAN</name>
<evidence type="ECO:0000256" key="7">
    <source>
        <dbReference type="HAMAP-Rule" id="MF_01337"/>
    </source>
</evidence>
<protein>
    <recommendedName>
        <fullName evidence="6 7">Large ribosomal subunit protein uL18</fullName>
    </recommendedName>
</protein>
<evidence type="ECO:0000256" key="3">
    <source>
        <dbReference type="ARBA" id="ARBA00022884"/>
    </source>
</evidence>
<dbReference type="PANTHER" id="PTHR12899:SF3">
    <property type="entry name" value="LARGE RIBOSOMAL SUBUNIT PROTEIN UL18M"/>
    <property type="match status" value="1"/>
</dbReference>
<dbReference type="GO" id="GO:0022625">
    <property type="term" value="C:cytosolic large ribosomal subunit"/>
    <property type="evidence" value="ECO:0007669"/>
    <property type="project" value="TreeGrafter"/>
</dbReference>
<evidence type="ECO:0000256" key="2">
    <source>
        <dbReference type="ARBA" id="ARBA00022730"/>
    </source>
</evidence>